<evidence type="ECO:0000313" key="3">
    <source>
        <dbReference type="Proteomes" id="UP001177003"/>
    </source>
</evidence>
<accession>A0AA36EI39</accession>
<reference evidence="2" key="1">
    <citation type="submission" date="2023-04" db="EMBL/GenBank/DDBJ databases">
        <authorList>
            <person name="Vijverberg K."/>
            <person name="Xiong W."/>
            <person name="Schranz E."/>
        </authorList>
    </citation>
    <scope>NUCLEOTIDE SEQUENCE</scope>
</reference>
<keyword evidence="3" id="KW-1185">Reference proteome</keyword>
<feature type="compositionally biased region" description="Basic and acidic residues" evidence="1">
    <location>
        <begin position="16"/>
        <end position="28"/>
    </location>
</feature>
<feature type="compositionally biased region" description="Acidic residues" evidence="1">
    <location>
        <begin position="29"/>
        <end position="42"/>
    </location>
</feature>
<organism evidence="2 3">
    <name type="scientific">Lactuca saligna</name>
    <name type="common">Willowleaf lettuce</name>
    <dbReference type="NCBI Taxonomy" id="75948"/>
    <lineage>
        <taxon>Eukaryota</taxon>
        <taxon>Viridiplantae</taxon>
        <taxon>Streptophyta</taxon>
        <taxon>Embryophyta</taxon>
        <taxon>Tracheophyta</taxon>
        <taxon>Spermatophyta</taxon>
        <taxon>Magnoliopsida</taxon>
        <taxon>eudicotyledons</taxon>
        <taxon>Gunneridae</taxon>
        <taxon>Pentapetalae</taxon>
        <taxon>asterids</taxon>
        <taxon>campanulids</taxon>
        <taxon>Asterales</taxon>
        <taxon>Asteraceae</taxon>
        <taxon>Cichorioideae</taxon>
        <taxon>Cichorieae</taxon>
        <taxon>Lactucinae</taxon>
        <taxon>Lactuca</taxon>
    </lineage>
</organism>
<gene>
    <name evidence="2" type="ORF">LSALG_LOCUS36410</name>
</gene>
<dbReference type="EMBL" id="OX465084">
    <property type="protein sequence ID" value="CAI9297611.1"/>
    <property type="molecule type" value="Genomic_DNA"/>
</dbReference>
<feature type="region of interest" description="Disordered" evidence="1">
    <location>
        <begin position="1"/>
        <end position="42"/>
    </location>
</feature>
<evidence type="ECO:0000313" key="2">
    <source>
        <dbReference type="EMBL" id="CAI9297611.1"/>
    </source>
</evidence>
<dbReference type="Proteomes" id="UP001177003">
    <property type="component" value="Chromosome 8"/>
</dbReference>
<name>A0AA36EI39_LACSI</name>
<proteinExistence type="predicted"/>
<protein>
    <submittedName>
        <fullName evidence="2">Uncharacterized protein</fullName>
    </submittedName>
</protein>
<evidence type="ECO:0000256" key="1">
    <source>
        <dbReference type="SAM" id="MobiDB-lite"/>
    </source>
</evidence>
<sequence length="92" mass="10629">MGWLTKSLKGSSSTHRISEGRYHDRYENEEIMEEPPSTEDALSDVDQEEIDRAIAFSLVEEDERSALSLVEDDKKKCTFKCMKKKALFLNLQ</sequence>
<dbReference type="AlphaFoldDB" id="A0AA36EI39"/>